<dbReference type="InterPro" id="IPR012001">
    <property type="entry name" value="Thiamin_PyroP_enz_TPP-bd_dom"/>
</dbReference>
<dbReference type="NCBIfam" id="NF006122">
    <property type="entry name" value="PRK08266.1"/>
    <property type="match status" value="1"/>
</dbReference>
<dbReference type="Pfam" id="PF00205">
    <property type="entry name" value="TPP_enzyme_M"/>
    <property type="match status" value="1"/>
</dbReference>
<evidence type="ECO:0000256" key="2">
    <source>
        <dbReference type="ARBA" id="ARBA00023052"/>
    </source>
</evidence>
<dbReference type="Pfam" id="PF02776">
    <property type="entry name" value="TPP_enzyme_N"/>
    <property type="match status" value="1"/>
</dbReference>
<dbReference type="Gene3D" id="3.40.50.970">
    <property type="match status" value="2"/>
</dbReference>
<dbReference type="SUPFAM" id="SSF52467">
    <property type="entry name" value="DHS-like NAD/FAD-binding domain"/>
    <property type="match status" value="1"/>
</dbReference>
<protein>
    <submittedName>
        <fullName evidence="7">Thiamine pyrophosphate-binding protein</fullName>
    </submittedName>
</protein>
<evidence type="ECO:0000256" key="1">
    <source>
        <dbReference type="ARBA" id="ARBA00007812"/>
    </source>
</evidence>
<evidence type="ECO:0000313" key="8">
    <source>
        <dbReference type="Proteomes" id="UP001589867"/>
    </source>
</evidence>
<dbReference type="RefSeq" id="WP_377256414.1">
    <property type="nucleotide sequence ID" value="NZ_JBHLUH010000060.1"/>
</dbReference>
<organism evidence="7 8">
    <name type="scientific">Phytohabitans kaempferiae</name>
    <dbReference type="NCBI Taxonomy" id="1620943"/>
    <lineage>
        <taxon>Bacteria</taxon>
        <taxon>Bacillati</taxon>
        <taxon>Actinomycetota</taxon>
        <taxon>Actinomycetes</taxon>
        <taxon>Micromonosporales</taxon>
        <taxon>Micromonosporaceae</taxon>
    </lineage>
</organism>
<gene>
    <name evidence="7" type="ORF">ACFFIA_28760</name>
</gene>
<feature type="domain" description="Thiamine pyrophosphate enzyme central" evidence="4">
    <location>
        <begin position="194"/>
        <end position="322"/>
    </location>
</feature>
<evidence type="ECO:0000256" key="3">
    <source>
        <dbReference type="RuleBase" id="RU362132"/>
    </source>
</evidence>
<dbReference type="InterPro" id="IPR029061">
    <property type="entry name" value="THDP-binding"/>
</dbReference>
<reference evidence="7 8" key="1">
    <citation type="submission" date="2024-09" db="EMBL/GenBank/DDBJ databases">
        <authorList>
            <person name="Sun Q."/>
            <person name="Mori K."/>
        </authorList>
    </citation>
    <scope>NUCLEOTIDE SEQUENCE [LARGE SCALE GENOMIC DNA]</scope>
    <source>
        <strain evidence="7 8">TBRC 3947</strain>
    </source>
</reference>
<dbReference type="InterPro" id="IPR000399">
    <property type="entry name" value="TPP-bd_CS"/>
</dbReference>
<keyword evidence="8" id="KW-1185">Reference proteome</keyword>
<dbReference type="PROSITE" id="PS00187">
    <property type="entry name" value="TPP_ENZYMES"/>
    <property type="match status" value="1"/>
</dbReference>
<dbReference type="Gene3D" id="3.40.50.1220">
    <property type="entry name" value="TPP-binding domain"/>
    <property type="match status" value="1"/>
</dbReference>
<dbReference type="InterPro" id="IPR045229">
    <property type="entry name" value="TPP_enz"/>
</dbReference>
<evidence type="ECO:0000259" key="4">
    <source>
        <dbReference type="Pfam" id="PF00205"/>
    </source>
</evidence>
<proteinExistence type="inferred from homology"/>
<dbReference type="PANTHER" id="PTHR18968:SF167">
    <property type="entry name" value="ACETOLACTATE SYNTHASE LARGE SUBUNIT ILVB2-RELATED"/>
    <property type="match status" value="1"/>
</dbReference>
<name>A0ABV6MAB1_9ACTN</name>
<keyword evidence="2 3" id="KW-0786">Thiamine pyrophosphate</keyword>
<dbReference type="Proteomes" id="UP001589867">
    <property type="component" value="Unassembled WGS sequence"/>
</dbReference>
<dbReference type="CDD" id="cd00568">
    <property type="entry name" value="TPP_enzymes"/>
    <property type="match status" value="1"/>
</dbReference>
<dbReference type="SUPFAM" id="SSF52518">
    <property type="entry name" value="Thiamin diphosphate-binding fold (THDP-binding)"/>
    <property type="match status" value="2"/>
</dbReference>
<dbReference type="InterPro" id="IPR029035">
    <property type="entry name" value="DHS-like_NAD/FAD-binding_dom"/>
</dbReference>
<evidence type="ECO:0000313" key="7">
    <source>
        <dbReference type="EMBL" id="MFC0531645.1"/>
    </source>
</evidence>
<dbReference type="EMBL" id="JBHLUH010000060">
    <property type="protein sequence ID" value="MFC0531645.1"/>
    <property type="molecule type" value="Genomic_DNA"/>
</dbReference>
<evidence type="ECO:0000259" key="5">
    <source>
        <dbReference type="Pfam" id="PF02775"/>
    </source>
</evidence>
<evidence type="ECO:0000259" key="6">
    <source>
        <dbReference type="Pfam" id="PF02776"/>
    </source>
</evidence>
<comment type="caution">
    <text evidence="7">The sequence shown here is derived from an EMBL/GenBank/DDBJ whole genome shotgun (WGS) entry which is preliminary data.</text>
</comment>
<feature type="domain" description="Thiamine pyrophosphate enzyme TPP-binding" evidence="5">
    <location>
        <begin position="393"/>
        <end position="529"/>
    </location>
</feature>
<dbReference type="CDD" id="cd07035">
    <property type="entry name" value="TPP_PYR_POX_like"/>
    <property type="match status" value="1"/>
</dbReference>
<feature type="domain" description="Thiamine pyrophosphate enzyme N-terminal TPP-binding" evidence="6">
    <location>
        <begin position="3"/>
        <end position="110"/>
    </location>
</feature>
<accession>A0ABV6MAB1</accession>
<dbReference type="PANTHER" id="PTHR18968">
    <property type="entry name" value="THIAMINE PYROPHOSPHATE ENZYMES"/>
    <property type="match status" value="1"/>
</dbReference>
<comment type="similarity">
    <text evidence="1 3">Belongs to the TPP enzyme family.</text>
</comment>
<dbReference type="Pfam" id="PF02775">
    <property type="entry name" value="TPP_enzyme_C"/>
    <property type="match status" value="1"/>
</dbReference>
<dbReference type="InterPro" id="IPR012000">
    <property type="entry name" value="Thiamin_PyroP_enz_cen_dom"/>
</dbReference>
<dbReference type="InterPro" id="IPR011766">
    <property type="entry name" value="TPP_enzyme_TPP-bd"/>
</dbReference>
<sequence>MRMTGGDALVRQLRLEGVTTIFGVPGVQLDHATDALARFGEIRYVMTRHEQGAAYMADGYARSSGEVGVCMVVPGPGLLNAMAALATAYSCSSPVLCISGQIPSDMIGRGYGILHEIPGQSDLLGSVTKWHRLARRPADIPALVHEAFRQLRGGRPRPVALEIPPDVLGASDDIELVTVPEPDDPRVVPDPALVRRAAGLLARAERPVIYTGWGVQNANAGEELRAVAEAVPAPVVMSRTGLGSLPDRHPLAASKLAGRQLMPDADVVLAVGSRFMGFGGKPLPVAAGAAVIQIDADPASMGPPRAPRVALHGDAKLTLAALHAALGATGPDRSGRDRDALAAAVTRARGWADDQVREVEPQYGFLRAIRSALPDDGILVSELTQVSYLVRVAFPFHLPRTNITPGYQGTLGYGLPTALGAKVANPGRAVVSLNGDGGFGWCLQELATARKYGIGVVSVVFNDSAYGNVRRTQRDQFAERYLGTDLVNPDFVALAGAFGLAASRVEGPDALADALRKAIAADEPTLIEVPVGEMPDAWHLLG</sequence>